<evidence type="ECO:0000256" key="3">
    <source>
        <dbReference type="ARBA" id="ARBA00022729"/>
    </source>
</evidence>
<sequence length="327" mass="35344">MVFCVDCTGSMGSYIQTAKDNITSIVESIVASESASIGFALVMYRDHPPQDSSFVTKVCDFTTDLSLMKEYVDSMAASGGGDTPEAMGSGLVACLSLSYRPTSTKVCILIADAPPHGISASPSGDGFPNGDPGCADLLSISRSFAEQSIRLYAVGCEPAISSHTEAMSWMRWTADLTGGRYISLKRAAHLSAIIVGGCRVELNHDKLAVEVEAELAKLRAQGYTISDQESKKKVASMIARSLHERKITTVDLLFNDIPDPAHFKYYNVFSDATDVAHFKTLIGGNFVPYEEPKLKAGITEQSEVVQVKTVTITEEHILKIFQLKPSL</sequence>
<evidence type="ECO:0000256" key="2">
    <source>
        <dbReference type="ARBA" id="ARBA00022525"/>
    </source>
</evidence>
<dbReference type="GO" id="GO:0004674">
    <property type="term" value="F:protein serine/threonine kinase activity"/>
    <property type="evidence" value="ECO:0007669"/>
    <property type="project" value="TreeGrafter"/>
</dbReference>
<dbReference type="SMART" id="SM00327">
    <property type="entry name" value="VWA"/>
    <property type="match status" value="1"/>
</dbReference>
<keyword evidence="3" id="KW-0732">Signal</keyword>
<dbReference type="Gene3D" id="3.40.50.410">
    <property type="entry name" value="von Willebrand factor, type A domain"/>
    <property type="match status" value="1"/>
</dbReference>
<dbReference type="InterPro" id="IPR056861">
    <property type="entry name" value="HMCN1-like_VWA"/>
</dbReference>
<dbReference type="PANTHER" id="PTHR47763:SF1">
    <property type="entry name" value="DUF659 DOMAIN-CONTAINING PROTEIN"/>
    <property type="match status" value="1"/>
</dbReference>
<dbReference type="InterPro" id="IPR036465">
    <property type="entry name" value="vWFA_dom_sf"/>
</dbReference>
<keyword evidence="2" id="KW-0964">Secreted</keyword>
<evidence type="ECO:0000313" key="5">
    <source>
        <dbReference type="EMBL" id="NDV33682.1"/>
    </source>
</evidence>
<accession>A0A6B2L9G1</accession>
<dbReference type="GO" id="GO:0005737">
    <property type="term" value="C:cytoplasm"/>
    <property type="evidence" value="ECO:0007669"/>
    <property type="project" value="TreeGrafter"/>
</dbReference>
<organism evidence="5">
    <name type="scientific">Arcella intermedia</name>
    <dbReference type="NCBI Taxonomy" id="1963864"/>
    <lineage>
        <taxon>Eukaryota</taxon>
        <taxon>Amoebozoa</taxon>
        <taxon>Tubulinea</taxon>
        <taxon>Elardia</taxon>
        <taxon>Arcellinida</taxon>
        <taxon>Sphaerothecina</taxon>
        <taxon>Arcellidae</taxon>
        <taxon>Arcella</taxon>
    </lineage>
</organism>
<dbReference type="EMBL" id="GIBP01004713">
    <property type="protein sequence ID" value="NDV33682.1"/>
    <property type="molecule type" value="Transcribed_RNA"/>
</dbReference>
<proteinExistence type="predicted"/>
<dbReference type="PANTHER" id="PTHR47763">
    <property type="entry name" value="ALPHA-PROTEIN KINASE VWKA"/>
    <property type="match status" value="1"/>
</dbReference>
<comment type="subcellular location">
    <subcellularLocation>
        <location evidence="1">Secreted</location>
    </subcellularLocation>
</comment>
<dbReference type="PROSITE" id="PS50234">
    <property type="entry name" value="VWFA"/>
    <property type="match status" value="1"/>
</dbReference>
<dbReference type="Pfam" id="PF25106">
    <property type="entry name" value="VWA_4"/>
    <property type="match status" value="1"/>
</dbReference>
<dbReference type="InterPro" id="IPR002035">
    <property type="entry name" value="VWF_A"/>
</dbReference>
<feature type="domain" description="VWFA" evidence="4">
    <location>
        <begin position="1"/>
        <end position="155"/>
    </location>
</feature>
<evidence type="ECO:0000259" key="4">
    <source>
        <dbReference type="PROSITE" id="PS50234"/>
    </source>
</evidence>
<name>A0A6B2L9G1_9EUKA</name>
<dbReference type="InterPro" id="IPR052969">
    <property type="entry name" value="Thr-specific_kinase-like"/>
</dbReference>
<dbReference type="AlphaFoldDB" id="A0A6B2L9G1"/>
<dbReference type="CDD" id="cd00198">
    <property type="entry name" value="vWFA"/>
    <property type="match status" value="1"/>
</dbReference>
<evidence type="ECO:0000256" key="1">
    <source>
        <dbReference type="ARBA" id="ARBA00004613"/>
    </source>
</evidence>
<reference evidence="5" key="1">
    <citation type="journal article" date="2020" name="J. Eukaryot. Microbiol.">
        <title>De novo Sequencing, Assembly and Annotation of the Transcriptome for the Free-Living Testate Amoeba Arcella intermedia.</title>
        <authorList>
            <person name="Ribeiro G.M."/>
            <person name="Porfirio-Sousa A.L."/>
            <person name="Maurer-Alcala X.X."/>
            <person name="Katz L.A."/>
            <person name="Lahr D.J.G."/>
        </authorList>
    </citation>
    <scope>NUCLEOTIDE SEQUENCE</scope>
</reference>
<dbReference type="SUPFAM" id="SSF53300">
    <property type="entry name" value="vWA-like"/>
    <property type="match status" value="1"/>
</dbReference>
<protein>
    <recommendedName>
        <fullName evidence="4">VWFA domain-containing protein</fullName>
    </recommendedName>
</protein>